<dbReference type="Proteomes" id="UP001238088">
    <property type="component" value="Unassembled WGS sequence"/>
</dbReference>
<keyword evidence="3" id="KW-1003">Cell membrane</keyword>
<organism evidence="9 10">
    <name type="scientific">Cytobacillus purgationiresistens</name>
    <dbReference type="NCBI Taxonomy" id="863449"/>
    <lineage>
        <taxon>Bacteria</taxon>
        <taxon>Bacillati</taxon>
        <taxon>Bacillota</taxon>
        <taxon>Bacilli</taxon>
        <taxon>Bacillales</taxon>
        <taxon>Bacillaceae</taxon>
        <taxon>Cytobacillus</taxon>
    </lineage>
</organism>
<evidence type="ECO:0000256" key="3">
    <source>
        <dbReference type="ARBA" id="ARBA00022475"/>
    </source>
</evidence>
<dbReference type="SUPFAM" id="SSF103473">
    <property type="entry name" value="MFS general substrate transporter"/>
    <property type="match status" value="1"/>
</dbReference>
<proteinExistence type="predicted"/>
<dbReference type="InterPro" id="IPR020846">
    <property type="entry name" value="MFS_dom"/>
</dbReference>
<feature type="domain" description="Major facilitator superfamily (MFS) profile" evidence="8">
    <location>
        <begin position="1"/>
        <end position="406"/>
    </location>
</feature>
<evidence type="ECO:0000256" key="1">
    <source>
        <dbReference type="ARBA" id="ARBA00004651"/>
    </source>
</evidence>
<evidence type="ECO:0000259" key="8">
    <source>
        <dbReference type="PROSITE" id="PS50850"/>
    </source>
</evidence>
<feature type="transmembrane region" description="Helical" evidence="7">
    <location>
        <begin position="211"/>
        <end position="241"/>
    </location>
</feature>
<dbReference type="Pfam" id="PF07690">
    <property type="entry name" value="MFS_1"/>
    <property type="match status" value="1"/>
</dbReference>
<dbReference type="EMBL" id="JAUSUB010000009">
    <property type="protein sequence ID" value="MDQ0270572.1"/>
    <property type="molecule type" value="Genomic_DNA"/>
</dbReference>
<dbReference type="Gene3D" id="1.20.1250.20">
    <property type="entry name" value="MFS general substrate transporter like domains"/>
    <property type="match status" value="1"/>
</dbReference>
<evidence type="ECO:0000256" key="7">
    <source>
        <dbReference type="SAM" id="Phobius"/>
    </source>
</evidence>
<dbReference type="InterPro" id="IPR036259">
    <property type="entry name" value="MFS_trans_sf"/>
</dbReference>
<dbReference type="CDD" id="cd06173">
    <property type="entry name" value="MFS_MefA_like"/>
    <property type="match status" value="1"/>
</dbReference>
<keyword evidence="2" id="KW-0813">Transport</keyword>
<feature type="transmembrane region" description="Helical" evidence="7">
    <location>
        <begin position="102"/>
        <end position="122"/>
    </location>
</feature>
<keyword evidence="4 7" id="KW-0812">Transmembrane</keyword>
<gene>
    <name evidence="9" type="ORF">J2S17_002447</name>
</gene>
<feature type="transmembrane region" description="Helical" evidence="7">
    <location>
        <begin position="261"/>
        <end position="281"/>
    </location>
</feature>
<comment type="caution">
    <text evidence="9">The sequence shown here is derived from an EMBL/GenBank/DDBJ whole genome shotgun (WGS) entry which is preliminary data.</text>
</comment>
<feature type="transmembrane region" description="Helical" evidence="7">
    <location>
        <begin position="142"/>
        <end position="165"/>
    </location>
</feature>
<dbReference type="RefSeq" id="WP_370875005.1">
    <property type="nucleotide sequence ID" value="NZ_JAUSUB010000009.1"/>
</dbReference>
<evidence type="ECO:0000313" key="9">
    <source>
        <dbReference type="EMBL" id="MDQ0270572.1"/>
    </source>
</evidence>
<comment type="subcellular location">
    <subcellularLocation>
        <location evidence="1">Cell membrane</location>
        <topology evidence="1">Multi-pass membrane protein</topology>
    </subcellularLocation>
</comment>
<evidence type="ECO:0000313" key="10">
    <source>
        <dbReference type="Proteomes" id="UP001238088"/>
    </source>
</evidence>
<feature type="transmembrane region" description="Helical" evidence="7">
    <location>
        <begin position="380"/>
        <end position="402"/>
    </location>
</feature>
<keyword evidence="6 7" id="KW-0472">Membrane</keyword>
<dbReference type="InterPro" id="IPR011701">
    <property type="entry name" value="MFS"/>
</dbReference>
<sequence length="411" mass="44513">MSIIRLFREEKDYLKLFSAGILNGIGDRFSQVALLALLLNITGSGLAVGLALAIRVIPFLLFAPFGGALADRFSRRHILVFTDLSRILFALSFIFVNDSSTLWIVYVSSFFLAAGEAIYAPARKSAIPVLVKQENIVKVNSLEQVMLGVVLIGGSFSGGVVTHFFGPDLTFIINGLSFLFAAIFLSRLHALDQQEEFTAPELERTDARKSFQSFLTFHQTILASSALTIILLSEILIPLVNGIDNVLISIYAVQEFNLGDVGVGLFYGSLGIGLMLSFPFAERIQNHLLKIGLLALVLEGAALMFLSQTQSVTAAMLTFIVVSFFSGVGNTCFDSVLMKETPKAHRGFIFGILTTISNSLMGLSMFAAGVAAEIFPNRALGFAGGLGFVLTGMALFIVYLMINRGRGLAKY</sequence>
<dbReference type="PANTHER" id="PTHR23513:SF6">
    <property type="entry name" value="MAJOR FACILITATOR SUPERFAMILY ASSOCIATED DOMAIN-CONTAINING PROTEIN"/>
    <property type="match status" value="1"/>
</dbReference>
<evidence type="ECO:0000256" key="4">
    <source>
        <dbReference type="ARBA" id="ARBA00022692"/>
    </source>
</evidence>
<evidence type="ECO:0000256" key="6">
    <source>
        <dbReference type="ARBA" id="ARBA00023136"/>
    </source>
</evidence>
<evidence type="ECO:0000256" key="2">
    <source>
        <dbReference type="ARBA" id="ARBA00022448"/>
    </source>
</evidence>
<dbReference type="PROSITE" id="PS50850">
    <property type="entry name" value="MFS"/>
    <property type="match status" value="1"/>
</dbReference>
<reference evidence="9 10" key="1">
    <citation type="submission" date="2023-07" db="EMBL/GenBank/DDBJ databases">
        <title>Genomic Encyclopedia of Type Strains, Phase IV (KMG-IV): sequencing the most valuable type-strain genomes for metagenomic binning, comparative biology and taxonomic classification.</title>
        <authorList>
            <person name="Goeker M."/>
        </authorList>
    </citation>
    <scope>NUCLEOTIDE SEQUENCE [LARGE SCALE GENOMIC DNA]</scope>
    <source>
        <strain evidence="9 10">DSM 23494</strain>
    </source>
</reference>
<evidence type="ECO:0000256" key="5">
    <source>
        <dbReference type="ARBA" id="ARBA00022989"/>
    </source>
</evidence>
<keyword evidence="5 7" id="KW-1133">Transmembrane helix</keyword>
<feature type="transmembrane region" description="Helical" evidence="7">
    <location>
        <begin position="288"/>
        <end position="306"/>
    </location>
</feature>
<dbReference type="PANTHER" id="PTHR23513">
    <property type="entry name" value="INTEGRAL MEMBRANE EFFLUX PROTEIN-RELATED"/>
    <property type="match status" value="1"/>
</dbReference>
<feature type="transmembrane region" description="Helical" evidence="7">
    <location>
        <begin position="312"/>
        <end position="336"/>
    </location>
</feature>
<feature type="transmembrane region" description="Helical" evidence="7">
    <location>
        <begin position="171"/>
        <end position="190"/>
    </location>
</feature>
<name>A0ABU0AH57_9BACI</name>
<protein>
    <submittedName>
        <fullName evidence="9">MFS family permease</fullName>
    </submittedName>
</protein>
<feature type="transmembrane region" description="Helical" evidence="7">
    <location>
        <begin position="348"/>
        <end position="368"/>
    </location>
</feature>
<keyword evidence="10" id="KW-1185">Reference proteome</keyword>
<accession>A0ABU0AH57</accession>